<accession>A0A218YV84</accession>
<sequence length="322" mass="36306">MAQEKLKVVFRVSKARILATRLPLISNFLCAGDSRCVDTTPVARPAAPQRQSPLLSLPREIRDMIWREVLGGMILHLWTDDAEPSRLRGLRCRAGDVACRLRCRDWLERPGAEQWLRIGVVGFLSSCLQMYVEGARYLYERNELDTRSGDVISQPSSRLLAAGRYDSIRAFTLCWTLPESPSLPTATRELCRQSRFDEAIAQTTGRPRRWIHAWKTLAQMRGLVRLRIELNIVGREDGWGVWDGQWTVADLEIARVVRRPRTFVLVTSDRVVERLRERIRAPNLTILGVLEEQSTTGDADAETWSCGGSPGARLCPAAAGEA</sequence>
<evidence type="ECO:0000313" key="3">
    <source>
        <dbReference type="Proteomes" id="UP000242519"/>
    </source>
</evidence>
<organism evidence="2 3">
    <name type="scientific">Diplocarpon coronariae</name>
    <dbReference type="NCBI Taxonomy" id="2795749"/>
    <lineage>
        <taxon>Eukaryota</taxon>
        <taxon>Fungi</taxon>
        <taxon>Dikarya</taxon>
        <taxon>Ascomycota</taxon>
        <taxon>Pezizomycotina</taxon>
        <taxon>Leotiomycetes</taxon>
        <taxon>Helotiales</taxon>
        <taxon>Drepanopezizaceae</taxon>
        <taxon>Diplocarpon</taxon>
    </lineage>
</organism>
<dbReference type="InParanoid" id="A0A218YV84"/>
<dbReference type="InterPro" id="IPR056632">
    <property type="entry name" value="DUF7730"/>
</dbReference>
<proteinExistence type="predicted"/>
<feature type="domain" description="DUF7730" evidence="1">
    <location>
        <begin position="48"/>
        <end position="266"/>
    </location>
</feature>
<dbReference type="Pfam" id="PF24864">
    <property type="entry name" value="DUF7730"/>
    <property type="match status" value="1"/>
</dbReference>
<dbReference type="Proteomes" id="UP000242519">
    <property type="component" value="Unassembled WGS sequence"/>
</dbReference>
<name>A0A218YV84_9HELO</name>
<dbReference type="OrthoDB" id="4757095at2759"/>
<dbReference type="STRING" id="503106.A0A218YV84"/>
<gene>
    <name evidence="2" type="ORF">B2J93_4638</name>
</gene>
<dbReference type="EMBL" id="MZNU01000379">
    <property type="protein sequence ID" value="OWO98767.1"/>
    <property type="molecule type" value="Genomic_DNA"/>
</dbReference>
<evidence type="ECO:0000259" key="1">
    <source>
        <dbReference type="Pfam" id="PF24864"/>
    </source>
</evidence>
<dbReference type="PANTHER" id="PTHR38790">
    <property type="entry name" value="2EXR DOMAIN-CONTAINING PROTEIN-RELATED"/>
    <property type="match status" value="1"/>
</dbReference>
<comment type="caution">
    <text evidence="2">The sequence shown here is derived from an EMBL/GenBank/DDBJ whole genome shotgun (WGS) entry which is preliminary data.</text>
</comment>
<reference evidence="2 3" key="1">
    <citation type="submission" date="2017-04" db="EMBL/GenBank/DDBJ databases">
        <title>Draft genome sequence of Marssonina coronaria NL1: causal agent of apple blotch.</title>
        <authorList>
            <person name="Cheng Q."/>
        </authorList>
    </citation>
    <scope>NUCLEOTIDE SEQUENCE [LARGE SCALE GENOMIC DNA]</scope>
    <source>
        <strain evidence="2 3">NL1</strain>
    </source>
</reference>
<keyword evidence="3" id="KW-1185">Reference proteome</keyword>
<dbReference type="AlphaFoldDB" id="A0A218YV84"/>
<evidence type="ECO:0000313" key="2">
    <source>
        <dbReference type="EMBL" id="OWO98767.1"/>
    </source>
</evidence>
<protein>
    <recommendedName>
        <fullName evidence="1">DUF7730 domain-containing protein</fullName>
    </recommendedName>
</protein>